<dbReference type="Pfam" id="PF00954">
    <property type="entry name" value="S_locus_glycop"/>
    <property type="match status" value="1"/>
</dbReference>
<dbReference type="CDD" id="cd01098">
    <property type="entry name" value="PAN_AP_plant"/>
    <property type="match status" value="1"/>
</dbReference>
<dbReference type="InterPro" id="IPR000858">
    <property type="entry name" value="S_locus_glycoprot_dom"/>
</dbReference>
<feature type="domain" description="S-locus glycoprotein" evidence="3">
    <location>
        <begin position="8"/>
        <end position="112"/>
    </location>
</feature>
<keyword evidence="6" id="KW-1185">Reference proteome</keyword>
<keyword evidence="2" id="KW-1015">Disulfide bond</keyword>
<dbReference type="InterPro" id="IPR011009">
    <property type="entry name" value="Kinase-like_dom_sf"/>
</dbReference>
<proteinExistence type="predicted"/>
<dbReference type="Pfam" id="PF08276">
    <property type="entry name" value="PAN_2"/>
    <property type="match status" value="1"/>
</dbReference>
<organism evidence="5 6">
    <name type="scientific">Hibiscus syriacus</name>
    <name type="common">Rose of Sharon</name>
    <dbReference type="NCBI Taxonomy" id="106335"/>
    <lineage>
        <taxon>Eukaryota</taxon>
        <taxon>Viridiplantae</taxon>
        <taxon>Streptophyta</taxon>
        <taxon>Embryophyta</taxon>
        <taxon>Tracheophyta</taxon>
        <taxon>Spermatophyta</taxon>
        <taxon>Magnoliopsida</taxon>
        <taxon>eudicotyledons</taxon>
        <taxon>Gunneridae</taxon>
        <taxon>Pentapetalae</taxon>
        <taxon>rosids</taxon>
        <taxon>malvids</taxon>
        <taxon>Malvales</taxon>
        <taxon>Malvaceae</taxon>
        <taxon>Malvoideae</taxon>
        <taxon>Hibiscus</taxon>
    </lineage>
</organism>
<evidence type="ECO:0000256" key="1">
    <source>
        <dbReference type="ARBA" id="ARBA00022729"/>
    </source>
</evidence>
<dbReference type="PANTHER" id="PTHR32444">
    <property type="entry name" value="BULB-TYPE LECTIN DOMAIN-CONTAINING PROTEIN"/>
    <property type="match status" value="1"/>
</dbReference>
<gene>
    <name evidence="5" type="ORF">F3Y22_tig00110847pilonHSYRG00289</name>
</gene>
<name>A0A6A2ZKP9_HIBSY</name>
<evidence type="ECO:0000313" key="5">
    <source>
        <dbReference type="EMBL" id="KAE8692303.1"/>
    </source>
</evidence>
<evidence type="ECO:0000313" key="6">
    <source>
        <dbReference type="Proteomes" id="UP000436088"/>
    </source>
</evidence>
<accession>A0A6A2ZKP9</accession>
<dbReference type="Proteomes" id="UP000436088">
    <property type="component" value="Unassembled WGS sequence"/>
</dbReference>
<dbReference type="GO" id="GO:0048544">
    <property type="term" value="P:recognition of pollen"/>
    <property type="evidence" value="ECO:0007669"/>
    <property type="project" value="InterPro"/>
</dbReference>
<dbReference type="EMBL" id="VEPZ02001137">
    <property type="protein sequence ID" value="KAE8692303.1"/>
    <property type="molecule type" value="Genomic_DNA"/>
</dbReference>
<sequence>MRGNETRWSSGAGNGKVFDFMPEMRLNYIFNYTMYSDENKTYLSYSLYNNSLTRFLIHSSGRIGQSTWLESNQQWNMFWAHPREVCNIFNACGPFSCCSSDSCLCFRGFYPSEKRIIQGHEEACLNNCSCSAYAYNTRGHCSRWFGDLLDLQQLSAEDTSASTFFIRLAASEIDNGRGEMDDASQDILLFDVEMSITASRREFLDSDNPGKLTRKDTAFPLFRFASVSEATENFSLENKLGEGGFWPCLYGKTIKWKRSTSEKAFQSVQPRARRVINETMLIEKLQHRNLVRLLALLKAWALWEGDRGGELVDPRLEDQVSYPMLLRYIHVALLCVQEMAADRPTMSKVVSMLTNELTVLNSPKSLLSLMRQVKPMIQISLQHS</sequence>
<feature type="domain" description="Apple" evidence="4">
    <location>
        <begin position="121"/>
        <end position="151"/>
    </location>
</feature>
<evidence type="ECO:0000259" key="3">
    <source>
        <dbReference type="Pfam" id="PF00954"/>
    </source>
</evidence>
<evidence type="ECO:0000259" key="4">
    <source>
        <dbReference type="Pfam" id="PF08276"/>
    </source>
</evidence>
<dbReference type="SUPFAM" id="SSF56112">
    <property type="entry name" value="Protein kinase-like (PK-like)"/>
    <property type="match status" value="1"/>
</dbReference>
<keyword evidence="1" id="KW-0732">Signal</keyword>
<protein>
    <submittedName>
        <fullName evidence="5">Uncharacterized protein</fullName>
    </submittedName>
</protein>
<dbReference type="InterPro" id="IPR003609">
    <property type="entry name" value="Pan_app"/>
</dbReference>
<evidence type="ECO:0000256" key="2">
    <source>
        <dbReference type="ARBA" id="ARBA00023157"/>
    </source>
</evidence>
<dbReference type="Gene3D" id="3.30.200.20">
    <property type="entry name" value="Phosphorylase Kinase, domain 1"/>
    <property type="match status" value="1"/>
</dbReference>
<comment type="caution">
    <text evidence="5">The sequence shown here is derived from an EMBL/GenBank/DDBJ whole genome shotgun (WGS) entry which is preliminary data.</text>
</comment>
<dbReference type="AlphaFoldDB" id="A0A6A2ZKP9"/>
<reference evidence="5" key="1">
    <citation type="submission" date="2019-09" db="EMBL/GenBank/DDBJ databases">
        <title>Draft genome information of white flower Hibiscus syriacus.</title>
        <authorList>
            <person name="Kim Y.-M."/>
        </authorList>
    </citation>
    <scope>NUCLEOTIDE SEQUENCE [LARGE SCALE GENOMIC DNA]</scope>
    <source>
        <strain evidence="5">YM2019G1</strain>
    </source>
</reference>
<dbReference type="PANTHER" id="PTHR32444:SF238">
    <property type="entry name" value="APPLE DOMAIN-CONTAINING PROTEIN"/>
    <property type="match status" value="1"/>
</dbReference>